<organism evidence="4 5">
    <name type="scientific">Cryptosporangium phraense</name>
    <dbReference type="NCBI Taxonomy" id="2593070"/>
    <lineage>
        <taxon>Bacteria</taxon>
        <taxon>Bacillati</taxon>
        <taxon>Actinomycetota</taxon>
        <taxon>Actinomycetes</taxon>
        <taxon>Cryptosporangiales</taxon>
        <taxon>Cryptosporangiaceae</taxon>
        <taxon>Cryptosporangium</taxon>
    </lineage>
</organism>
<feature type="transmembrane region" description="Helical" evidence="1">
    <location>
        <begin position="193"/>
        <end position="215"/>
    </location>
</feature>
<dbReference type="FunFam" id="3.30.70.270:FF:000001">
    <property type="entry name" value="Diguanylate cyclase domain protein"/>
    <property type="match status" value="1"/>
</dbReference>
<protein>
    <submittedName>
        <fullName evidence="4">Diguanylate cyclase</fullName>
    </submittedName>
</protein>
<dbReference type="InterPro" id="IPR035919">
    <property type="entry name" value="EAL_sf"/>
</dbReference>
<feature type="domain" description="EAL" evidence="2">
    <location>
        <begin position="491"/>
        <end position="732"/>
    </location>
</feature>
<evidence type="ECO:0000259" key="3">
    <source>
        <dbReference type="PROSITE" id="PS50887"/>
    </source>
</evidence>
<dbReference type="SMART" id="SM00052">
    <property type="entry name" value="EAL"/>
    <property type="match status" value="1"/>
</dbReference>
<feature type="transmembrane region" description="Helical" evidence="1">
    <location>
        <begin position="159"/>
        <end position="181"/>
    </location>
</feature>
<keyword evidence="1" id="KW-0812">Transmembrane</keyword>
<dbReference type="PANTHER" id="PTHR44757">
    <property type="entry name" value="DIGUANYLATE CYCLASE DGCP"/>
    <property type="match status" value="1"/>
</dbReference>
<evidence type="ECO:0000259" key="2">
    <source>
        <dbReference type="PROSITE" id="PS50883"/>
    </source>
</evidence>
<reference evidence="4 5" key="1">
    <citation type="submission" date="2019-07" db="EMBL/GenBank/DDBJ databases">
        <title>Cryptosporangium phraense sp. nov., isolated from plant litter.</title>
        <authorList>
            <person name="Suriyachadkun C."/>
        </authorList>
    </citation>
    <scope>NUCLEOTIDE SEQUENCE [LARGE SCALE GENOMIC DNA]</scope>
    <source>
        <strain evidence="4 5">A-T 5661</strain>
    </source>
</reference>
<feature type="transmembrane region" description="Helical" evidence="1">
    <location>
        <begin position="90"/>
        <end position="114"/>
    </location>
</feature>
<dbReference type="InterPro" id="IPR029787">
    <property type="entry name" value="Nucleotide_cyclase"/>
</dbReference>
<name>A0A545AY69_9ACTN</name>
<feature type="transmembrane region" description="Helical" evidence="1">
    <location>
        <begin position="27"/>
        <end position="47"/>
    </location>
</feature>
<dbReference type="InterPro" id="IPR052155">
    <property type="entry name" value="Biofilm_reg_signaling"/>
</dbReference>
<feature type="transmembrane region" description="Helical" evidence="1">
    <location>
        <begin position="260"/>
        <end position="279"/>
    </location>
</feature>
<feature type="transmembrane region" description="Helical" evidence="1">
    <location>
        <begin position="59"/>
        <end position="78"/>
    </location>
</feature>
<dbReference type="Pfam" id="PF00990">
    <property type="entry name" value="GGDEF"/>
    <property type="match status" value="1"/>
</dbReference>
<evidence type="ECO:0000313" key="5">
    <source>
        <dbReference type="Proteomes" id="UP000317982"/>
    </source>
</evidence>
<accession>A0A545AY69</accession>
<dbReference type="Proteomes" id="UP000317982">
    <property type="component" value="Unassembled WGS sequence"/>
</dbReference>
<sequence>MRRGWLSGAVVCSVAFQVALVMLPAGAVHVESVGLLCVTVWAMLHFLRRARELTGAQRRWRLLSVVALALWALALSGNEIGLLLGTTLEVRMFVLAVLAQGALACAVVTLLVVPGLRLTRASTTRMLLDGVAVGLSLASLAWVALFGVDPRVDVDAPGALALITLSGSLLVLLSAALPLFLGGSRNGPSSLGSFAAGIAMMAVGAVAAGFAALAGSPTPEVAAGGALLLGTALLGRAALLPLPTFVRRPPWDYPSTLSQALPYLVLLALALVAGVHQLLVRQINLVLVGMLFVLAVSVLTRQFLSLRRNARLAAELTRQRAQLAYQAFRDPLTGLANRALFAERLASASADGGTPSVLLMDLDAFKAVNDTRGHAAGDQLLVTVARRMRTAVGNGDTVARMGGDEFAVLLPGSSDAEVVAQRILERVAGPVTLDEATVGVRVSVGVATARRGASPDAVLRDADLALYRAKSEGKNRYRVADRELADRALEKFRLQEELREAVDRDEFEVGYRPLVEPASERVVGAEAVVRWRHPTRGLLGRADFADAAVAVGLLSTVDRRTLSMACADARTWRAGRLTVTVPVGAACVADPAVVGAVLTCLDGLSPNALELAVPEAALAADLTAVEPPLRGLADLGVGLGIADFGAGPTELRRLRSLPFRTLTLHPSLAGDPALTRAVLDLARSLGLRAVVTGVESWARLRDCGAPLATYGPPLPAAEFALLTRTSRADSVA</sequence>
<dbReference type="SUPFAM" id="SSF141868">
    <property type="entry name" value="EAL domain-like"/>
    <property type="match status" value="1"/>
</dbReference>
<keyword evidence="1" id="KW-0472">Membrane</keyword>
<dbReference type="EMBL" id="VIRS01000002">
    <property type="protein sequence ID" value="TQS46287.1"/>
    <property type="molecule type" value="Genomic_DNA"/>
</dbReference>
<dbReference type="InParanoid" id="A0A545AY69"/>
<gene>
    <name evidence="4" type="ORF">FL583_02520</name>
</gene>
<feature type="domain" description="GGDEF" evidence="3">
    <location>
        <begin position="353"/>
        <end position="482"/>
    </location>
</feature>
<comment type="caution">
    <text evidence="4">The sequence shown here is derived from an EMBL/GenBank/DDBJ whole genome shotgun (WGS) entry which is preliminary data.</text>
</comment>
<dbReference type="InterPro" id="IPR000160">
    <property type="entry name" value="GGDEF_dom"/>
</dbReference>
<feature type="transmembrane region" description="Helical" evidence="1">
    <location>
        <begin position="285"/>
        <end position="304"/>
    </location>
</feature>
<dbReference type="NCBIfam" id="TIGR00254">
    <property type="entry name" value="GGDEF"/>
    <property type="match status" value="1"/>
</dbReference>
<dbReference type="OrthoDB" id="5170422at2"/>
<keyword evidence="1" id="KW-1133">Transmembrane helix</keyword>
<dbReference type="InterPro" id="IPR001633">
    <property type="entry name" value="EAL_dom"/>
</dbReference>
<dbReference type="PROSITE" id="PS50887">
    <property type="entry name" value="GGDEF"/>
    <property type="match status" value="1"/>
</dbReference>
<dbReference type="PROSITE" id="PS50883">
    <property type="entry name" value="EAL"/>
    <property type="match status" value="1"/>
</dbReference>
<dbReference type="PANTHER" id="PTHR44757:SF2">
    <property type="entry name" value="BIOFILM ARCHITECTURE MAINTENANCE PROTEIN MBAA"/>
    <property type="match status" value="1"/>
</dbReference>
<evidence type="ECO:0000256" key="1">
    <source>
        <dbReference type="SAM" id="Phobius"/>
    </source>
</evidence>
<dbReference type="SMART" id="SM00267">
    <property type="entry name" value="GGDEF"/>
    <property type="match status" value="1"/>
</dbReference>
<dbReference type="CDD" id="cd01948">
    <property type="entry name" value="EAL"/>
    <property type="match status" value="1"/>
</dbReference>
<evidence type="ECO:0000313" key="4">
    <source>
        <dbReference type="EMBL" id="TQS46287.1"/>
    </source>
</evidence>
<dbReference type="CDD" id="cd01949">
    <property type="entry name" value="GGDEF"/>
    <property type="match status" value="1"/>
</dbReference>
<dbReference type="InterPro" id="IPR043128">
    <property type="entry name" value="Rev_trsase/Diguanyl_cyclase"/>
</dbReference>
<feature type="transmembrane region" description="Helical" evidence="1">
    <location>
        <begin position="126"/>
        <end position="147"/>
    </location>
</feature>
<proteinExistence type="predicted"/>
<keyword evidence="5" id="KW-1185">Reference proteome</keyword>
<dbReference type="Gene3D" id="3.20.20.450">
    <property type="entry name" value="EAL domain"/>
    <property type="match status" value="1"/>
</dbReference>
<dbReference type="AlphaFoldDB" id="A0A545AY69"/>
<dbReference type="FunCoup" id="A0A545AY69">
    <property type="interactions" value="6"/>
</dbReference>
<dbReference type="SUPFAM" id="SSF55073">
    <property type="entry name" value="Nucleotide cyclase"/>
    <property type="match status" value="1"/>
</dbReference>
<dbReference type="Gene3D" id="3.30.70.270">
    <property type="match status" value="1"/>
</dbReference>
<dbReference type="Pfam" id="PF00563">
    <property type="entry name" value="EAL"/>
    <property type="match status" value="1"/>
</dbReference>